<dbReference type="GO" id="GO:0007059">
    <property type="term" value="P:chromosome segregation"/>
    <property type="evidence" value="ECO:0007669"/>
    <property type="project" value="UniProtKB-KW"/>
</dbReference>
<evidence type="ECO:0000313" key="6">
    <source>
        <dbReference type="Proteomes" id="UP000249239"/>
    </source>
</evidence>
<dbReference type="CDD" id="cd16393">
    <property type="entry name" value="SPO0J_N"/>
    <property type="match status" value="1"/>
</dbReference>
<dbReference type="GO" id="GO:0045881">
    <property type="term" value="P:positive regulation of sporulation resulting in formation of a cellular spore"/>
    <property type="evidence" value="ECO:0007669"/>
    <property type="project" value="TreeGrafter"/>
</dbReference>
<accession>A0A2W7NG69</accession>
<dbReference type="InterPro" id="IPR003115">
    <property type="entry name" value="ParB_N"/>
</dbReference>
<dbReference type="EMBL" id="QKZK01000005">
    <property type="protein sequence ID" value="PZX19218.1"/>
    <property type="molecule type" value="Genomic_DNA"/>
</dbReference>
<sequence length="298" mass="34140">MSTKKNVLGRGLGALIENADELKSKPAASSINEIEVSKIEANPWQPRTRFDEERLTELASSIREIGIIQPLTLRKLDDSRYQIIAGERRFRAAKLAGLERVPAYVRVADDDTMLEMALVENIQREDLDPIEVAISYQRLIDECQLTQESMSERVGKKRSTISNYLRLLKLPAEIQLGLREKQISMGHARALINVEDPATQLMIYEQVLEYDFSVRKVEEVVRELTQESEVLPKEEPVKESKQPIPEEYKKLKQQLSQFFKTNIQFSRADDGKGKIVIPFRSDEELEKIISILDKANTL</sequence>
<evidence type="ECO:0000313" key="5">
    <source>
        <dbReference type="EMBL" id="PZX19218.1"/>
    </source>
</evidence>
<evidence type="ECO:0000256" key="2">
    <source>
        <dbReference type="ARBA" id="ARBA00022829"/>
    </source>
</evidence>
<dbReference type="OrthoDB" id="9802051at2"/>
<dbReference type="GO" id="GO:0005694">
    <property type="term" value="C:chromosome"/>
    <property type="evidence" value="ECO:0007669"/>
    <property type="project" value="TreeGrafter"/>
</dbReference>
<dbReference type="SMART" id="SM00470">
    <property type="entry name" value="ParB"/>
    <property type="match status" value="1"/>
</dbReference>
<dbReference type="GO" id="GO:0003677">
    <property type="term" value="F:DNA binding"/>
    <property type="evidence" value="ECO:0007669"/>
    <property type="project" value="UniProtKB-KW"/>
</dbReference>
<evidence type="ECO:0000259" key="4">
    <source>
        <dbReference type="SMART" id="SM00470"/>
    </source>
</evidence>
<dbReference type="RefSeq" id="WP_111444598.1">
    <property type="nucleotide sequence ID" value="NZ_QKZK01000005.1"/>
</dbReference>
<proteinExistence type="inferred from homology"/>
<dbReference type="PANTHER" id="PTHR33375">
    <property type="entry name" value="CHROMOSOME-PARTITIONING PROTEIN PARB-RELATED"/>
    <property type="match status" value="1"/>
</dbReference>
<feature type="domain" description="ParB-like N-terminal" evidence="4">
    <location>
        <begin position="32"/>
        <end position="122"/>
    </location>
</feature>
<dbReference type="FunFam" id="1.10.10.2830:FF:000001">
    <property type="entry name" value="Chromosome partitioning protein ParB"/>
    <property type="match status" value="1"/>
</dbReference>
<comment type="caution">
    <text evidence="5">The sequence shown here is derived from an EMBL/GenBank/DDBJ whole genome shotgun (WGS) entry which is preliminary data.</text>
</comment>
<dbReference type="InterPro" id="IPR036086">
    <property type="entry name" value="ParB/Sulfiredoxin_sf"/>
</dbReference>
<protein>
    <submittedName>
        <fullName evidence="5">ParB family chromosome partitioning protein</fullName>
    </submittedName>
</protein>
<keyword evidence="3" id="KW-0238">DNA-binding</keyword>
<comment type="similarity">
    <text evidence="1">Belongs to the ParB family.</text>
</comment>
<gene>
    <name evidence="5" type="ORF">LX69_00885</name>
</gene>
<dbReference type="Pfam" id="PF23552">
    <property type="entry name" value="ParB_C"/>
    <property type="match status" value="1"/>
</dbReference>
<dbReference type="FunFam" id="3.90.1530.30:FF:000001">
    <property type="entry name" value="Chromosome partitioning protein ParB"/>
    <property type="match status" value="1"/>
</dbReference>
<dbReference type="InterPro" id="IPR041468">
    <property type="entry name" value="HTH_ParB/Spo0J"/>
</dbReference>
<dbReference type="Pfam" id="PF02195">
    <property type="entry name" value="ParB_N"/>
    <property type="match status" value="1"/>
</dbReference>
<dbReference type="NCBIfam" id="TIGR00180">
    <property type="entry name" value="parB_part"/>
    <property type="match status" value="1"/>
</dbReference>
<dbReference type="InterPro" id="IPR050336">
    <property type="entry name" value="Chromosome_partition/occlusion"/>
</dbReference>
<evidence type="ECO:0000256" key="1">
    <source>
        <dbReference type="ARBA" id="ARBA00006295"/>
    </source>
</evidence>
<keyword evidence="6" id="KW-1185">Reference proteome</keyword>
<dbReference type="Pfam" id="PF17762">
    <property type="entry name" value="HTH_ParB"/>
    <property type="match status" value="1"/>
</dbReference>
<dbReference type="SUPFAM" id="SSF110849">
    <property type="entry name" value="ParB/Sulfiredoxin"/>
    <property type="match status" value="1"/>
</dbReference>
<dbReference type="AlphaFoldDB" id="A0A2W7NG69"/>
<dbReference type="Proteomes" id="UP000249239">
    <property type="component" value="Unassembled WGS sequence"/>
</dbReference>
<dbReference type="Gene3D" id="3.90.1530.30">
    <property type="match status" value="1"/>
</dbReference>
<organism evidence="5 6">
    <name type="scientific">Breznakibacter xylanolyticus</name>
    <dbReference type="NCBI Taxonomy" id="990"/>
    <lineage>
        <taxon>Bacteria</taxon>
        <taxon>Pseudomonadati</taxon>
        <taxon>Bacteroidota</taxon>
        <taxon>Bacteroidia</taxon>
        <taxon>Marinilabiliales</taxon>
        <taxon>Marinilabiliaceae</taxon>
        <taxon>Breznakibacter</taxon>
    </lineage>
</organism>
<name>A0A2W7NG69_9BACT</name>
<dbReference type="PANTHER" id="PTHR33375:SF1">
    <property type="entry name" value="CHROMOSOME-PARTITIONING PROTEIN PARB-RELATED"/>
    <property type="match status" value="1"/>
</dbReference>
<dbReference type="SUPFAM" id="SSF109709">
    <property type="entry name" value="KorB DNA-binding domain-like"/>
    <property type="match status" value="1"/>
</dbReference>
<dbReference type="InterPro" id="IPR057240">
    <property type="entry name" value="ParB_dimer_C"/>
</dbReference>
<keyword evidence="2" id="KW-0159">Chromosome partition</keyword>
<dbReference type="InterPro" id="IPR004437">
    <property type="entry name" value="ParB/RepB/Spo0J"/>
</dbReference>
<dbReference type="Gene3D" id="1.10.10.2830">
    <property type="match status" value="1"/>
</dbReference>
<evidence type="ECO:0000256" key="3">
    <source>
        <dbReference type="ARBA" id="ARBA00023125"/>
    </source>
</evidence>
<reference evidence="5 6" key="1">
    <citation type="submission" date="2018-06" db="EMBL/GenBank/DDBJ databases">
        <title>Genomic Encyclopedia of Archaeal and Bacterial Type Strains, Phase II (KMG-II): from individual species to whole genera.</title>
        <authorList>
            <person name="Goeker M."/>
        </authorList>
    </citation>
    <scope>NUCLEOTIDE SEQUENCE [LARGE SCALE GENOMIC DNA]</scope>
    <source>
        <strain evidence="5 6">DSM 6779</strain>
    </source>
</reference>